<evidence type="ECO:0000256" key="3">
    <source>
        <dbReference type="ARBA" id="ARBA00022827"/>
    </source>
</evidence>
<keyword evidence="4" id="KW-0521">NADP</keyword>
<keyword evidence="5" id="KW-0560">Oxidoreductase</keyword>
<dbReference type="Gene3D" id="3.50.50.60">
    <property type="entry name" value="FAD/NAD(P)-binding domain"/>
    <property type="match status" value="1"/>
</dbReference>
<keyword evidence="2" id="KW-0285">Flavoprotein</keyword>
<evidence type="ECO:0000313" key="8">
    <source>
        <dbReference type="EMBL" id="MDH0126830.1"/>
    </source>
</evidence>
<dbReference type="Proteomes" id="UP001158087">
    <property type="component" value="Unassembled WGS sequence"/>
</dbReference>
<dbReference type="SUPFAM" id="SSF51905">
    <property type="entry name" value="FAD/NAD(P)-binding domain"/>
    <property type="match status" value="2"/>
</dbReference>
<dbReference type="AlphaFoldDB" id="A0AA42H2F8"/>
<keyword evidence="3" id="KW-0274">FAD</keyword>
<comment type="similarity">
    <text evidence="1">Belongs to the FMO family.</text>
</comment>
<sequence>MTNETVAIIGAGPSGLVAARYLKSQNFVPTVFESHSDIGGQWNIHNPNSGIWPQMRTNTSKAVTKFSDVQYPPHVPMFPRNRDVLAMLNDFANLHDLRSLCRFGVTVTKLDAIRDGYQITSQSGGGTQCEFFDRVVIASGRFNLPEIPIIPGLNDFSGECGVIHAFNYKHPEKYRDKNIVVLGGSISALEVASDQSMMGTGRVYLSQRRQRYVLPKIYAGTPLEYIALTRENGIAYSTIQKSERLEKLKELVLTISGDPSSYGAPKPHESLEQFGLTASQHFLSLVAEDRINVRPWVAEIKGRTVVFTDGTEIEADAIIIATGFDLNLPYISDEIARTINLSTKRMELAEFTFHPDLPGLAFMGMWGQFGAFPVVLEQQARWIAYSWSGAVPAASDAQLRDAVAACIAEDHFGASRQQNELALRFARLAGTDPSEIADPELAQIIDKSAVTGEMFRIVGTDSDPEAVVRLCADFWTFAPAEVRAKVTERFARRGELEQQSPLPATQAAAE</sequence>
<accession>A0AA42H2F8</accession>
<dbReference type="EMBL" id="JAODYY010000017">
    <property type="protein sequence ID" value="MDH0126830.1"/>
    <property type="molecule type" value="Genomic_DNA"/>
</dbReference>
<dbReference type="InterPro" id="IPR020946">
    <property type="entry name" value="Flavin_mOase-like"/>
</dbReference>
<reference evidence="8" key="1">
    <citation type="submission" date="2022-09" db="EMBL/GenBank/DDBJ databases">
        <title>Intensive care unit water sources are persistently colonized with multi-drug resistant bacteria and are the site of extensive horizontal gene transfer of antibiotic resistance genes.</title>
        <authorList>
            <person name="Diorio-Toth L."/>
        </authorList>
    </citation>
    <scope>NUCLEOTIDE SEQUENCE</scope>
    <source>
        <strain evidence="8">GD04153</strain>
    </source>
</reference>
<gene>
    <name evidence="8" type="ORF">N7376_22915</name>
</gene>
<dbReference type="GO" id="GO:0034899">
    <property type="term" value="F:trimethylamine monooxygenase activity"/>
    <property type="evidence" value="ECO:0007669"/>
    <property type="project" value="UniProtKB-EC"/>
</dbReference>
<name>A0AA42H2F8_9HYPH</name>
<dbReference type="EC" id="1.14.13.148" evidence="6"/>
<evidence type="ECO:0000256" key="4">
    <source>
        <dbReference type="ARBA" id="ARBA00022857"/>
    </source>
</evidence>
<organism evidence="8 9">
    <name type="scientific">Brucella intermedia GD04153</name>
    <dbReference type="NCBI Taxonomy" id="2975438"/>
    <lineage>
        <taxon>Bacteria</taxon>
        <taxon>Pseudomonadati</taxon>
        <taxon>Pseudomonadota</taxon>
        <taxon>Alphaproteobacteria</taxon>
        <taxon>Hyphomicrobiales</taxon>
        <taxon>Brucellaceae</taxon>
        <taxon>Brucella/Ochrobactrum group</taxon>
        <taxon>Brucella</taxon>
    </lineage>
</organism>
<dbReference type="GO" id="GO:0004499">
    <property type="term" value="F:N,N-dimethylaniline monooxygenase activity"/>
    <property type="evidence" value="ECO:0007669"/>
    <property type="project" value="InterPro"/>
</dbReference>
<evidence type="ECO:0000313" key="9">
    <source>
        <dbReference type="Proteomes" id="UP001158087"/>
    </source>
</evidence>
<dbReference type="Pfam" id="PF00743">
    <property type="entry name" value="FMO-like"/>
    <property type="match status" value="1"/>
</dbReference>
<dbReference type="PRINTS" id="PR00370">
    <property type="entry name" value="FMOXYGENASE"/>
</dbReference>
<protein>
    <recommendedName>
        <fullName evidence="7">Trimethylamine monooxygenase</fullName>
        <ecNumber evidence="6">1.14.13.148</ecNumber>
    </recommendedName>
</protein>
<dbReference type="InterPro" id="IPR050346">
    <property type="entry name" value="FMO-like"/>
</dbReference>
<dbReference type="PANTHER" id="PTHR23023">
    <property type="entry name" value="DIMETHYLANILINE MONOOXYGENASE"/>
    <property type="match status" value="1"/>
</dbReference>
<evidence type="ECO:0000256" key="5">
    <source>
        <dbReference type="ARBA" id="ARBA00023002"/>
    </source>
</evidence>
<evidence type="ECO:0000256" key="7">
    <source>
        <dbReference type="ARBA" id="ARBA00035159"/>
    </source>
</evidence>
<dbReference type="GO" id="GO:0050660">
    <property type="term" value="F:flavin adenine dinucleotide binding"/>
    <property type="evidence" value="ECO:0007669"/>
    <property type="project" value="InterPro"/>
</dbReference>
<evidence type="ECO:0000256" key="6">
    <source>
        <dbReference type="ARBA" id="ARBA00034528"/>
    </source>
</evidence>
<dbReference type="InterPro" id="IPR000960">
    <property type="entry name" value="Flavin_mOase"/>
</dbReference>
<evidence type="ECO:0000256" key="1">
    <source>
        <dbReference type="ARBA" id="ARBA00009183"/>
    </source>
</evidence>
<dbReference type="InterPro" id="IPR036188">
    <property type="entry name" value="FAD/NAD-bd_sf"/>
</dbReference>
<comment type="caution">
    <text evidence="8">The sequence shown here is derived from an EMBL/GenBank/DDBJ whole genome shotgun (WGS) entry which is preliminary data.</text>
</comment>
<proteinExistence type="inferred from homology"/>
<evidence type="ECO:0000256" key="2">
    <source>
        <dbReference type="ARBA" id="ARBA00022630"/>
    </source>
</evidence>
<dbReference type="GO" id="GO:0050661">
    <property type="term" value="F:NADP binding"/>
    <property type="evidence" value="ECO:0007669"/>
    <property type="project" value="InterPro"/>
</dbReference>